<comment type="caution">
    <text evidence="3">The sequence shown here is derived from an EMBL/GenBank/DDBJ whole genome shotgun (WGS) entry which is preliminary data.</text>
</comment>
<dbReference type="Proteomes" id="UP000248544">
    <property type="component" value="Unassembled WGS sequence"/>
</dbReference>
<reference evidence="3 4" key="1">
    <citation type="submission" date="2018-01" db="EMBL/GenBank/DDBJ databases">
        <title>Draft genome sequence of Sphaerisporangium sp. 7K107.</title>
        <authorList>
            <person name="Sahin N."/>
            <person name="Saygin H."/>
            <person name="Ay H."/>
        </authorList>
    </citation>
    <scope>NUCLEOTIDE SEQUENCE [LARGE SCALE GENOMIC DNA]</scope>
    <source>
        <strain evidence="3 4">7K107</strain>
    </source>
</reference>
<gene>
    <name evidence="3" type="ORF">C1I98_20540</name>
</gene>
<dbReference type="RefSeq" id="WP_111169062.1">
    <property type="nucleotide sequence ID" value="NZ_POUA01000163.1"/>
</dbReference>
<dbReference type="Gene3D" id="1.20.120.520">
    <property type="entry name" value="nmb1532 protein domain like"/>
    <property type="match status" value="1"/>
</dbReference>
<evidence type="ECO:0000313" key="3">
    <source>
        <dbReference type="EMBL" id="PZG41891.1"/>
    </source>
</evidence>
<name>A0A2W2G1E0_9ACTN</name>
<dbReference type="EMBL" id="POUA01000163">
    <property type="protein sequence ID" value="PZG41891.1"/>
    <property type="molecule type" value="Genomic_DNA"/>
</dbReference>
<evidence type="ECO:0000256" key="1">
    <source>
        <dbReference type="SAM" id="MobiDB-lite"/>
    </source>
</evidence>
<dbReference type="InterPro" id="IPR012312">
    <property type="entry name" value="Hemerythrin-like"/>
</dbReference>
<dbReference type="CDD" id="cd12108">
    <property type="entry name" value="Hr-like"/>
    <property type="match status" value="1"/>
</dbReference>
<dbReference type="Pfam" id="PF01814">
    <property type="entry name" value="Hemerythrin"/>
    <property type="match status" value="1"/>
</dbReference>
<feature type="domain" description="Hemerythrin-like" evidence="2">
    <location>
        <begin position="76"/>
        <end position="217"/>
    </location>
</feature>
<sequence>MTDRGHDGRAPAAGGSPTVRMPGKVARTPFAVSPTPDDGVRLSDRRVWDEAARPTGPAPEQGRLYTRHEQASGRHLIDVHDHLRHELAQVRALMEQVIAGATDPATARSEINVLSMRQDAWRLSAYCASYCRVVAAHHTLEDQALFPYLRRADPRLAPVVDRLEQEHQAIHGVLEEIDRALVAHMTATDGKDHLRSAVDLLTDTLLSHLSYEERELVEPLARLGFI</sequence>
<dbReference type="AlphaFoldDB" id="A0A2W2G1E0"/>
<proteinExistence type="predicted"/>
<dbReference type="InterPro" id="IPR053206">
    <property type="entry name" value="Dimeric_xanthone_biosynth"/>
</dbReference>
<evidence type="ECO:0000313" key="4">
    <source>
        <dbReference type="Proteomes" id="UP000248544"/>
    </source>
</evidence>
<dbReference type="PANTHER" id="PTHR38048:SF1">
    <property type="entry name" value="HEMERYTHRIN-LIKE DOMAIN-CONTAINING PROTEIN"/>
    <property type="match status" value="1"/>
</dbReference>
<feature type="region of interest" description="Disordered" evidence="1">
    <location>
        <begin position="1"/>
        <end position="23"/>
    </location>
</feature>
<protein>
    <recommendedName>
        <fullName evidence="2">Hemerythrin-like domain-containing protein</fullName>
    </recommendedName>
</protein>
<keyword evidence="4" id="KW-1185">Reference proteome</keyword>
<organism evidence="3 4">
    <name type="scientific">Spongiactinospora gelatinilytica</name>
    <dbReference type="NCBI Taxonomy" id="2666298"/>
    <lineage>
        <taxon>Bacteria</taxon>
        <taxon>Bacillati</taxon>
        <taxon>Actinomycetota</taxon>
        <taxon>Actinomycetes</taxon>
        <taxon>Streptosporangiales</taxon>
        <taxon>Streptosporangiaceae</taxon>
        <taxon>Spongiactinospora</taxon>
    </lineage>
</organism>
<dbReference type="PANTHER" id="PTHR38048">
    <property type="entry name" value="EXPRESSED PROTEIN"/>
    <property type="match status" value="1"/>
</dbReference>
<evidence type="ECO:0000259" key="2">
    <source>
        <dbReference type="Pfam" id="PF01814"/>
    </source>
</evidence>
<accession>A0A2W2G1E0</accession>